<dbReference type="Proteomes" id="UP000078252">
    <property type="component" value="Unassembled WGS sequence"/>
</dbReference>
<protein>
    <submittedName>
        <fullName evidence="8">Cation diffusion facilitator family transporter</fullName>
    </submittedName>
</protein>
<feature type="transmembrane region" description="Helical" evidence="6">
    <location>
        <begin position="169"/>
        <end position="189"/>
    </location>
</feature>
<organism evidence="8 9">
    <name type="scientific">Curtobacterium luteum</name>
    <dbReference type="NCBI Taxonomy" id="33881"/>
    <lineage>
        <taxon>Bacteria</taxon>
        <taxon>Bacillati</taxon>
        <taxon>Actinomycetota</taxon>
        <taxon>Actinomycetes</taxon>
        <taxon>Micrococcales</taxon>
        <taxon>Microbacteriaceae</taxon>
        <taxon>Curtobacterium</taxon>
    </lineage>
</organism>
<keyword evidence="2" id="KW-0813">Transport</keyword>
<evidence type="ECO:0000256" key="2">
    <source>
        <dbReference type="ARBA" id="ARBA00022448"/>
    </source>
</evidence>
<evidence type="ECO:0000259" key="7">
    <source>
        <dbReference type="Pfam" id="PF01545"/>
    </source>
</evidence>
<keyword evidence="3 6" id="KW-0812">Transmembrane</keyword>
<feature type="transmembrane region" description="Helical" evidence="6">
    <location>
        <begin position="83"/>
        <end position="106"/>
    </location>
</feature>
<comment type="caution">
    <text evidence="8">The sequence shown here is derived from an EMBL/GenBank/DDBJ whole genome shotgun (WGS) entry which is preliminary data.</text>
</comment>
<name>A0A175RW49_9MICO</name>
<feature type="domain" description="Cation efflux protein transmembrane" evidence="7">
    <location>
        <begin position="16"/>
        <end position="223"/>
    </location>
</feature>
<dbReference type="EMBL" id="LDQC01000039">
    <property type="protein sequence ID" value="KTR07518.1"/>
    <property type="molecule type" value="Genomic_DNA"/>
</dbReference>
<evidence type="ECO:0000256" key="1">
    <source>
        <dbReference type="ARBA" id="ARBA00004141"/>
    </source>
</evidence>
<reference evidence="8 9" key="1">
    <citation type="journal article" date="2016" name="Front. Microbiol.">
        <title>Genomic Resource of Rice Seed Associated Bacteria.</title>
        <authorList>
            <person name="Midha S."/>
            <person name="Bansal K."/>
            <person name="Sharma S."/>
            <person name="Kumar N."/>
            <person name="Patil P.P."/>
            <person name="Chaudhry V."/>
            <person name="Patil P.B."/>
        </authorList>
    </citation>
    <scope>NUCLEOTIDE SEQUENCE [LARGE SCALE GENOMIC DNA]</scope>
    <source>
        <strain evidence="8 9">NS184</strain>
    </source>
</reference>
<dbReference type="PANTHER" id="PTHR13414:SF9">
    <property type="entry name" value="PROTON-COUPLED ZINC ANTIPORTER SLC30A9, MITOCHONDRIAL"/>
    <property type="match status" value="1"/>
</dbReference>
<dbReference type="InterPro" id="IPR058533">
    <property type="entry name" value="Cation_efflux_TM"/>
</dbReference>
<dbReference type="Gene3D" id="1.20.1510.10">
    <property type="entry name" value="Cation efflux protein transmembrane domain"/>
    <property type="match status" value="1"/>
</dbReference>
<keyword evidence="4 6" id="KW-1133">Transmembrane helix</keyword>
<keyword evidence="5 6" id="KW-0472">Membrane</keyword>
<evidence type="ECO:0000256" key="3">
    <source>
        <dbReference type="ARBA" id="ARBA00022692"/>
    </source>
</evidence>
<accession>A0A175RW49</accession>
<dbReference type="GO" id="GO:0016020">
    <property type="term" value="C:membrane"/>
    <property type="evidence" value="ECO:0007669"/>
    <property type="project" value="UniProtKB-SubCell"/>
</dbReference>
<feature type="transmembrane region" description="Helical" evidence="6">
    <location>
        <begin position="12"/>
        <end position="33"/>
    </location>
</feature>
<evidence type="ECO:0000256" key="6">
    <source>
        <dbReference type="SAM" id="Phobius"/>
    </source>
</evidence>
<dbReference type="AlphaFoldDB" id="A0A175RW49"/>
<dbReference type="InterPro" id="IPR002524">
    <property type="entry name" value="Cation_efflux"/>
</dbReference>
<sequence length="345" mass="36933">MPSSDEPERPESLLTVIIAFAANLLVAIAKTVASLLSGSASMTAEAAHSWADTGNEVFLLVAERRGAKPRDTKHPLGYGRETYIWSMFAAFGLFTAGAVVSIWHGITELGETGPAEDLLLNYLVLGVAFLLEGTSFVQAYRQAHGAATKRRVPVLRHVLQSSNPTLRAVFAEDAAALIGLVIAFLGVFLHQVTGLAVFDAIGSIAVGLLLGVVAIVLIERNRRFLVGEATSPELEDAVLTELLRRDEVERVTYLHLEFVGPSRVFLVAAVDLTGNEDEDHVAVRLRRVEASLEESRYIEEAVLTLSIPGDDSLAARGNGKVPATVRDGTVEDVAAGGAGTLRTER</sequence>
<feature type="transmembrane region" description="Helical" evidence="6">
    <location>
        <begin position="195"/>
        <end position="218"/>
    </location>
</feature>
<dbReference type="PATRIC" id="fig|33881.3.peg.1797"/>
<evidence type="ECO:0000256" key="4">
    <source>
        <dbReference type="ARBA" id="ARBA00022989"/>
    </source>
</evidence>
<dbReference type="NCBIfam" id="TIGR01297">
    <property type="entry name" value="CDF"/>
    <property type="match status" value="1"/>
</dbReference>
<dbReference type="InterPro" id="IPR027469">
    <property type="entry name" value="Cation_efflux_TMD_sf"/>
</dbReference>
<dbReference type="InterPro" id="IPR040177">
    <property type="entry name" value="SLC30A9"/>
</dbReference>
<proteinExistence type="predicted"/>
<dbReference type="GO" id="GO:0006829">
    <property type="term" value="P:zinc ion transport"/>
    <property type="evidence" value="ECO:0007669"/>
    <property type="project" value="InterPro"/>
</dbReference>
<dbReference type="Pfam" id="PF01545">
    <property type="entry name" value="Cation_efflux"/>
    <property type="match status" value="1"/>
</dbReference>
<dbReference type="RefSeq" id="WP_058725480.1">
    <property type="nucleotide sequence ID" value="NZ_LDQC01000039.1"/>
</dbReference>
<comment type="subcellular location">
    <subcellularLocation>
        <location evidence="1">Membrane</location>
        <topology evidence="1">Multi-pass membrane protein</topology>
    </subcellularLocation>
</comment>
<feature type="transmembrane region" description="Helical" evidence="6">
    <location>
        <begin position="118"/>
        <end position="140"/>
    </location>
</feature>
<evidence type="ECO:0000313" key="9">
    <source>
        <dbReference type="Proteomes" id="UP000078252"/>
    </source>
</evidence>
<evidence type="ECO:0000256" key="5">
    <source>
        <dbReference type="ARBA" id="ARBA00023136"/>
    </source>
</evidence>
<dbReference type="PANTHER" id="PTHR13414">
    <property type="entry name" value="HUEL-CATION TRANSPORTER"/>
    <property type="match status" value="1"/>
</dbReference>
<gene>
    <name evidence="8" type="ORF">NS184_07430</name>
</gene>
<dbReference type="SUPFAM" id="SSF161111">
    <property type="entry name" value="Cation efflux protein transmembrane domain-like"/>
    <property type="match status" value="1"/>
</dbReference>
<dbReference type="OrthoDB" id="9806522at2"/>
<dbReference type="GO" id="GO:0008324">
    <property type="term" value="F:monoatomic cation transmembrane transporter activity"/>
    <property type="evidence" value="ECO:0007669"/>
    <property type="project" value="InterPro"/>
</dbReference>
<evidence type="ECO:0000313" key="8">
    <source>
        <dbReference type="EMBL" id="KTR07518.1"/>
    </source>
</evidence>